<evidence type="ECO:0000259" key="4">
    <source>
        <dbReference type="Pfam" id="PF00291"/>
    </source>
</evidence>
<dbReference type="InterPro" id="IPR036052">
    <property type="entry name" value="TrpB-like_PALP_sf"/>
</dbReference>
<dbReference type="Pfam" id="PF00291">
    <property type="entry name" value="PALP"/>
    <property type="match status" value="1"/>
</dbReference>
<keyword evidence="3" id="KW-0663">Pyridoxal phosphate</keyword>
<organism evidence="5 6">
    <name type="scientific">Candidatus Clostridium eludens</name>
    <dbReference type="NCBI Taxonomy" id="3381663"/>
    <lineage>
        <taxon>Bacteria</taxon>
        <taxon>Bacillati</taxon>
        <taxon>Bacillota</taxon>
        <taxon>Clostridia</taxon>
        <taxon>Eubacteriales</taxon>
        <taxon>Clostridiaceae</taxon>
        <taxon>Clostridium</taxon>
    </lineage>
</organism>
<comment type="similarity">
    <text evidence="2">Belongs to the ACC deaminase/D-cysteine desulfhydrase family.</text>
</comment>
<gene>
    <name evidence="5" type="ORF">ACJDU8_23565</name>
</gene>
<dbReference type="InterPro" id="IPR027278">
    <property type="entry name" value="ACCD_DCysDesulf"/>
</dbReference>
<proteinExistence type="inferred from homology"/>
<dbReference type="SUPFAM" id="SSF53686">
    <property type="entry name" value="Tryptophan synthase beta subunit-like PLP-dependent enzymes"/>
    <property type="match status" value="1"/>
</dbReference>
<evidence type="ECO:0000256" key="2">
    <source>
        <dbReference type="ARBA" id="ARBA00008639"/>
    </source>
</evidence>
<comment type="caution">
    <text evidence="5">The sequence shown here is derived from an EMBL/GenBank/DDBJ whole genome shotgun (WGS) entry which is preliminary data.</text>
</comment>
<dbReference type="PANTHER" id="PTHR43780:SF2">
    <property type="entry name" value="1-AMINOCYCLOPROPANE-1-CARBOXYLATE DEAMINASE-RELATED"/>
    <property type="match status" value="1"/>
</dbReference>
<dbReference type="Proteomes" id="UP001623660">
    <property type="component" value="Unassembled WGS sequence"/>
</dbReference>
<dbReference type="PIRSF" id="PIRSF006278">
    <property type="entry name" value="ACCD_DCysDesulf"/>
    <property type="match status" value="1"/>
</dbReference>
<dbReference type="EMBL" id="JBJHZX010000065">
    <property type="protein sequence ID" value="MFL0198511.1"/>
    <property type="molecule type" value="Genomic_DNA"/>
</dbReference>
<reference evidence="5 6" key="1">
    <citation type="submission" date="2024-11" db="EMBL/GenBank/DDBJ databases">
        <authorList>
            <person name="Heng Y.C."/>
            <person name="Lim A.C.H."/>
            <person name="Lee J.K.Y."/>
            <person name="Kittelmann S."/>
        </authorList>
    </citation>
    <scope>NUCLEOTIDE SEQUENCE [LARGE SCALE GENOMIC DNA]</scope>
    <source>
        <strain evidence="5 6">WILCCON 0269</strain>
    </source>
</reference>
<feature type="domain" description="Tryptophan synthase beta chain-like PALP" evidence="4">
    <location>
        <begin position="12"/>
        <end position="317"/>
    </location>
</feature>
<dbReference type="Gene3D" id="3.40.50.1100">
    <property type="match status" value="2"/>
</dbReference>
<dbReference type="InterPro" id="IPR001926">
    <property type="entry name" value="TrpB-like_PALP"/>
</dbReference>
<comment type="cofactor">
    <cofactor evidence="1">
        <name>pyridoxal 5'-phosphate</name>
        <dbReference type="ChEBI" id="CHEBI:597326"/>
    </cofactor>
</comment>
<evidence type="ECO:0000313" key="5">
    <source>
        <dbReference type="EMBL" id="MFL0198511.1"/>
    </source>
</evidence>
<accession>A0ABW8STA5</accession>
<protein>
    <submittedName>
        <fullName evidence="5">1-aminocyclopropane-1-carboxylate deaminase/D-cysteine desulfhydrase</fullName>
    </submittedName>
</protein>
<keyword evidence="6" id="KW-1185">Reference proteome</keyword>
<evidence type="ECO:0000256" key="3">
    <source>
        <dbReference type="ARBA" id="ARBA00022898"/>
    </source>
</evidence>
<evidence type="ECO:0000256" key="1">
    <source>
        <dbReference type="ARBA" id="ARBA00001933"/>
    </source>
</evidence>
<evidence type="ECO:0000313" key="6">
    <source>
        <dbReference type="Proteomes" id="UP001623660"/>
    </source>
</evidence>
<dbReference type="RefSeq" id="WP_406794622.1">
    <property type="nucleotide sequence ID" value="NZ_JBJHZX010000065.1"/>
</dbReference>
<sequence length="343" mass="37854">MLVKREKISFLGLQPTPLNYLPTLSKELGVELFIKRDDLTLFGAGGNKLRKLEYILYDAIQKGATTLLTVGGVQTNHGRQTAAVAAKYGMKCVIVCVDEYPGEISGNILLDGILNAEIVMKKNDGRDKDVQLAETVAAVKTRYEDVGETVYEIPLGGSEVVGMMGYYECAVEITAQAKKLGIEDATVITGVGSMGTYLGLYCGFKNESSPLGLIGIAILPFTDYHDKRIVEYFEQVKKEYNLSIDACRKDFNIETGYTRGAYNNLDSTVRQAIYRMARAEAILLDPCYTGKVFAGVLDMIEEGQINRGEKIILHHTGGMPGLYTKHHRVEFEKELIGHVTIVD</sequence>
<dbReference type="PANTHER" id="PTHR43780">
    <property type="entry name" value="1-AMINOCYCLOPROPANE-1-CARBOXYLATE DEAMINASE-RELATED"/>
    <property type="match status" value="1"/>
</dbReference>
<name>A0ABW8STA5_9CLOT</name>